<dbReference type="GO" id="GO:0017004">
    <property type="term" value="P:cytochrome complex assembly"/>
    <property type="evidence" value="ECO:0007669"/>
    <property type="project" value="UniProtKB-KW"/>
</dbReference>
<dbReference type="Gene3D" id="3.40.30.10">
    <property type="entry name" value="Glutaredoxin"/>
    <property type="match status" value="1"/>
</dbReference>
<evidence type="ECO:0000256" key="5">
    <source>
        <dbReference type="SAM" id="MobiDB-lite"/>
    </source>
</evidence>
<dbReference type="InterPro" id="IPR013740">
    <property type="entry name" value="Redoxin"/>
</dbReference>
<proteinExistence type="predicted"/>
<dbReference type="AlphaFoldDB" id="A0A3M2HKD1"/>
<dbReference type="CDD" id="cd02966">
    <property type="entry name" value="TlpA_like_family"/>
    <property type="match status" value="1"/>
</dbReference>
<keyword evidence="3" id="KW-1015">Disulfide bond</keyword>
<keyword evidence="9" id="KW-1185">Reference proteome</keyword>
<dbReference type="PANTHER" id="PTHR42852">
    <property type="entry name" value="THIOL:DISULFIDE INTERCHANGE PROTEIN DSBE"/>
    <property type="match status" value="1"/>
</dbReference>
<dbReference type="PROSITE" id="PS00194">
    <property type="entry name" value="THIOREDOXIN_1"/>
    <property type="match status" value="1"/>
</dbReference>
<dbReference type="Pfam" id="PF08534">
    <property type="entry name" value="Redoxin"/>
    <property type="match status" value="1"/>
</dbReference>
<gene>
    <name evidence="8" type="ORF">EBB59_10300</name>
</gene>
<feature type="chain" id="PRO_5018246100" evidence="6">
    <location>
        <begin position="27"/>
        <end position="192"/>
    </location>
</feature>
<dbReference type="PROSITE" id="PS51257">
    <property type="entry name" value="PROKAR_LIPOPROTEIN"/>
    <property type="match status" value="1"/>
</dbReference>
<comment type="caution">
    <text evidence="8">The sequence shown here is derived from an EMBL/GenBank/DDBJ whole genome shotgun (WGS) entry which is preliminary data.</text>
</comment>
<dbReference type="EMBL" id="RFLY01000015">
    <property type="protein sequence ID" value="RMH89478.1"/>
    <property type="molecule type" value="Genomic_DNA"/>
</dbReference>
<dbReference type="GO" id="GO:0015036">
    <property type="term" value="F:disulfide oxidoreductase activity"/>
    <property type="evidence" value="ECO:0007669"/>
    <property type="project" value="UniProtKB-ARBA"/>
</dbReference>
<dbReference type="InterPro" id="IPR050553">
    <property type="entry name" value="Thioredoxin_ResA/DsbE_sf"/>
</dbReference>
<protein>
    <submittedName>
        <fullName evidence="8">TlpA family protein disulfide reductase</fullName>
    </submittedName>
</protein>
<keyword evidence="2" id="KW-0201">Cytochrome c-type biogenesis</keyword>
<evidence type="ECO:0000313" key="9">
    <source>
        <dbReference type="Proteomes" id="UP000275012"/>
    </source>
</evidence>
<dbReference type="PROSITE" id="PS51352">
    <property type="entry name" value="THIOREDOXIN_2"/>
    <property type="match status" value="1"/>
</dbReference>
<comment type="subcellular location">
    <subcellularLocation>
        <location evidence="1">Cell envelope</location>
    </subcellularLocation>
</comment>
<keyword evidence="4" id="KW-0676">Redox-active center</keyword>
<keyword evidence="6" id="KW-0732">Signal</keyword>
<evidence type="ECO:0000259" key="7">
    <source>
        <dbReference type="PROSITE" id="PS51352"/>
    </source>
</evidence>
<dbReference type="SUPFAM" id="SSF52833">
    <property type="entry name" value="Thioredoxin-like"/>
    <property type="match status" value="1"/>
</dbReference>
<feature type="domain" description="Thioredoxin" evidence="7">
    <location>
        <begin position="47"/>
        <end position="187"/>
    </location>
</feature>
<dbReference type="PANTHER" id="PTHR42852:SF6">
    <property type="entry name" value="THIOL:DISULFIDE INTERCHANGE PROTEIN DSBE"/>
    <property type="match status" value="1"/>
</dbReference>
<evidence type="ECO:0000313" key="8">
    <source>
        <dbReference type="EMBL" id="RMH89478.1"/>
    </source>
</evidence>
<evidence type="ECO:0000256" key="3">
    <source>
        <dbReference type="ARBA" id="ARBA00023157"/>
    </source>
</evidence>
<sequence>MNRTHSFLLPLAAAAALLLAACRPEAGTPASGGGAGSPPASSPAAAPRPAKVGDPVALSLPTLDGKTFDIDAHRGQWVLVNYWATWCGPCLEEMPELSALDAMREHIQVIGLAYEDIDADELRGFMRKHPVAYPVALVDPIAQPSAFEAPRGLPVSHLVDPAGKLAQSFLGPVTARRIEEAIASHGGPAVGG</sequence>
<feature type="compositionally biased region" description="Low complexity" evidence="5">
    <location>
        <begin position="37"/>
        <end position="50"/>
    </location>
</feature>
<dbReference type="GO" id="GO:0030313">
    <property type="term" value="C:cell envelope"/>
    <property type="evidence" value="ECO:0007669"/>
    <property type="project" value="UniProtKB-SubCell"/>
</dbReference>
<dbReference type="Proteomes" id="UP000275012">
    <property type="component" value="Unassembled WGS sequence"/>
</dbReference>
<feature type="signal peptide" evidence="6">
    <location>
        <begin position="1"/>
        <end position="26"/>
    </location>
</feature>
<dbReference type="OrthoDB" id="9796554at2"/>
<evidence type="ECO:0000256" key="4">
    <source>
        <dbReference type="ARBA" id="ARBA00023284"/>
    </source>
</evidence>
<evidence type="ECO:0000256" key="6">
    <source>
        <dbReference type="SAM" id="SignalP"/>
    </source>
</evidence>
<dbReference type="RefSeq" id="WP_122102075.1">
    <property type="nucleotide sequence ID" value="NZ_RFLY01000015.1"/>
</dbReference>
<evidence type="ECO:0000256" key="2">
    <source>
        <dbReference type="ARBA" id="ARBA00022748"/>
    </source>
</evidence>
<evidence type="ECO:0000256" key="1">
    <source>
        <dbReference type="ARBA" id="ARBA00004196"/>
    </source>
</evidence>
<accession>A0A3M2HKD1</accession>
<organism evidence="8 9">
    <name type="scientific">Solilutibacter pythonis</name>
    <dbReference type="NCBI Taxonomy" id="2483112"/>
    <lineage>
        <taxon>Bacteria</taxon>
        <taxon>Pseudomonadati</taxon>
        <taxon>Pseudomonadota</taxon>
        <taxon>Gammaproteobacteria</taxon>
        <taxon>Lysobacterales</taxon>
        <taxon>Lysobacteraceae</taxon>
        <taxon>Solilutibacter</taxon>
    </lineage>
</organism>
<dbReference type="InterPro" id="IPR017937">
    <property type="entry name" value="Thioredoxin_CS"/>
</dbReference>
<feature type="region of interest" description="Disordered" evidence="5">
    <location>
        <begin position="28"/>
        <end position="51"/>
    </location>
</feature>
<dbReference type="InterPro" id="IPR036249">
    <property type="entry name" value="Thioredoxin-like_sf"/>
</dbReference>
<name>A0A3M2HKD1_9GAMM</name>
<reference evidence="8 9" key="1">
    <citation type="submission" date="2018-10" db="EMBL/GenBank/DDBJ databases">
        <title>Proposal of Lysobacter pythonis sp. nov. isolated from royal pythons (Python regius).</title>
        <authorList>
            <person name="Hans-Juergen B."/>
            <person name="Huptas C."/>
            <person name="Sandra B."/>
            <person name="Igor L."/>
            <person name="Joachim S."/>
            <person name="Siegfried S."/>
            <person name="Mareike W."/>
            <person name="Peter K."/>
        </authorList>
    </citation>
    <scope>NUCLEOTIDE SEQUENCE [LARGE SCALE GENOMIC DNA]</scope>
    <source>
        <strain evidence="8 9">4284/11</strain>
    </source>
</reference>
<dbReference type="InterPro" id="IPR013766">
    <property type="entry name" value="Thioredoxin_domain"/>
</dbReference>